<evidence type="ECO:0000256" key="2">
    <source>
        <dbReference type="ARBA" id="ARBA00023134"/>
    </source>
</evidence>
<reference evidence="5 6" key="1">
    <citation type="submission" date="2023-10" db="EMBL/GenBank/DDBJ databases">
        <title>Genome-Wide Identification Analysis in wild type Solanum Pinnatisectum Reveals Some Genes Defensing Phytophthora Infestans.</title>
        <authorList>
            <person name="Sun C."/>
        </authorList>
    </citation>
    <scope>NUCLEOTIDE SEQUENCE [LARGE SCALE GENOMIC DNA]</scope>
    <source>
        <strain evidence="5">LQN</strain>
        <tissue evidence="5">Leaf</tissue>
    </source>
</reference>
<keyword evidence="3" id="KW-0812">Transmembrane</keyword>
<dbReference type="InterPro" id="IPR027417">
    <property type="entry name" value="P-loop_NTPase"/>
</dbReference>
<dbReference type="GO" id="GO:0005525">
    <property type="term" value="F:GTP binding"/>
    <property type="evidence" value="ECO:0007669"/>
    <property type="project" value="UniProtKB-KW"/>
</dbReference>
<evidence type="ECO:0000259" key="4">
    <source>
        <dbReference type="Pfam" id="PF04548"/>
    </source>
</evidence>
<keyword evidence="3" id="KW-0472">Membrane</keyword>
<protein>
    <recommendedName>
        <fullName evidence="4">AIG1-type G domain-containing protein</fullName>
    </recommendedName>
</protein>
<organism evidence="5 6">
    <name type="scientific">Solanum pinnatisectum</name>
    <name type="common">tansyleaf nightshade</name>
    <dbReference type="NCBI Taxonomy" id="50273"/>
    <lineage>
        <taxon>Eukaryota</taxon>
        <taxon>Viridiplantae</taxon>
        <taxon>Streptophyta</taxon>
        <taxon>Embryophyta</taxon>
        <taxon>Tracheophyta</taxon>
        <taxon>Spermatophyta</taxon>
        <taxon>Magnoliopsida</taxon>
        <taxon>eudicotyledons</taxon>
        <taxon>Gunneridae</taxon>
        <taxon>Pentapetalae</taxon>
        <taxon>asterids</taxon>
        <taxon>lamiids</taxon>
        <taxon>Solanales</taxon>
        <taxon>Solanaceae</taxon>
        <taxon>Solanoideae</taxon>
        <taxon>Solaneae</taxon>
        <taxon>Solanum</taxon>
    </lineage>
</organism>
<evidence type="ECO:0000256" key="1">
    <source>
        <dbReference type="ARBA" id="ARBA00022741"/>
    </source>
</evidence>
<keyword evidence="2" id="KW-0342">GTP-binding</keyword>
<feature type="transmembrane region" description="Helical" evidence="3">
    <location>
        <begin position="156"/>
        <end position="176"/>
    </location>
</feature>
<dbReference type="PANTHER" id="PTHR10903:SF141">
    <property type="entry name" value="PROTEIN AIG1-LIKE"/>
    <property type="match status" value="1"/>
</dbReference>
<evidence type="ECO:0000313" key="5">
    <source>
        <dbReference type="EMBL" id="KAK4719005.1"/>
    </source>
</evidence>
<proteinExistence type="predicted"/>
<evidence type="ECO:0000256" key="3">
    <source>
        <dbReference type="SAM" id="Phobius"/>
    </source>
</evidence>
<dbReference type="AlphaFoldDB" id="A0AAV9KZY3"/>
<comment type="caution">
    <text evidence="5">The sequence shown here is derived from an EMBL/GenBank/DDBJ whole genome shotgun (WGS) entry which is preliminary data.</text>
</comment>
<keyword evidence="1" id="KW-0547">Nucleotide-binding</keyword>
<sequence length="203" mass="23331">MVKVLQATAFLEERRSLPRLFGFSDEPDYIGKEIVKCMDLAKDGIHAVLLVLSVQSRFSSGEQAAVLIFQKFFGEKLKDYIIVVFTGGDVLKDQSLDEYLDNGCPDPLKIKDYLLSSFCPIYLHPIFRSWELAYIILYISSILVLQLFCPKMVRLVSLLWILLCFSGFLLFCTLFLKIHLLPYISCWPVILVIFNALYQKNVL</sequence>
<dbReference type="EMBL" id="JAWPEI010000008">
    <property type="protein sequence ID" value="KAK4719005.1"/>
    <property type="molecule type" value="Genomic_DNA"/>
</dbReference>
<dbReference type="Pfam" id="PF04548">
    <property type="entry name" value="AIG1"/>
    <property type="match status" value="1"/>
</dbReference>
<feature type="transmembrane region" description="Helical" evidence="3">
    <location>
        <begin position="182"/>
        <end position="198"/>
    </location>
</feature>
<evidence type="ECO:0000313" key="6">
    <source>
        <dbReference type="Proteomes" id="UP001311915"/>
    </source>
</evidence>
<name>A0AAV9KZY3_9SOLN</name>
<dbReference type="Proteomes" id="UP001311915">
    <property type="component" value="Unassembled WGS sequence"/>
</dbReference>
<feature type="domain" description="AIG1-type G" evidence="4">
    <location>
        <begin position="18"/>
        <end position="109"/>
    </location>
</feature>
<keyword evidence="6" id="KW-1185">Reference proteome</keyword>
<accession>A0AAV9KZY3</accession>
<gene>
    <name evidence="5" type="ORF">R3W88_017343</name>
</gene>
<dbReference type="InterPro" id="IPR006703">
    <property type="entry name" value="G_AIG1"/>
</dbReference>
<dbReference type="Gene3D" id="3.40.50.300">
    <property type="entry name" value="P-loop containing nucleotide triphosphate hydrolases"/>
    <property type="match status" value="1"/>
</dbReference>
<dbReference type="PANTHER" id="PTHR10903">
    <property type="entry name" value="GTPASE, IMAP FAMILY MEMBER-RELATED"/>
    <property type="match status" value="1"/>
</dbReference>
<keyword evidence="3" id="KW-1133">Transmembrane helix</keyword>
<dbReference type="InterPro" id="IPR045058">
    <property type="entry name" value="GIMA/IAN/Toc"/>
</dbReference>
<feature type="transmembrane region" description="Helical" evidence="3">
    <location>
        <begin position="132"/>
        <end position="149"/>
    </location>
</feature>